<feature type="domain" description="Major facilitator superfamily (MFS) profile" evidence="6">
    <location>
        <begin position="199"/>
        <end position="375"/>
    </location>
</feature>
<dbReference type="InterPro" id="IPR011701">
    <property type="entry name" value="MFS"/>
</dbReference>
<dbReference type="PANTHER" id="PTHR23514:SF13">
    <property type="entry name" value="INNER MEMBRANE PROTEIN YBJJ"/>
    <property type="match status" value="1"/>
</dbReference>
<dbReference type="RefSeq" id="WP_058861684.1">
    <property type="nucleotide sequence ID" value="NZ_LPXO01000004.1"/>
</dbReference>
<evidence type="ECO:0000256" key="1">
    <source>
        <dbReference type="ARBA" id="ARBA00004141"/>
    </source>
</evidence>
<feature type="transmembrane region" description="Helical" evidence="5">
    <location>
        <begin position="266"/>
        <end position="283"/>
    </location>
</feature>
<evidence type="ECO:0000259" key="6">
    <source>
        <dbReference type="PROSITE" id="PS50850"/>
    </source>
</evidence>
<evidence type="ECO:0000256" key="2">
    <source>
        <dbReference type="ARBA" id="ARBA00022692"/>
    </source>
</evidence>
<keyword evidence="2 5" id="KW-0812">Transmembrane</keyword>
<sequence>MMALRTPRRAVSAVFLFNGALFGVWASRIPAFKTRFDLSEDMLGLLLLCLALGAILSFPVAGGLIDRLGALRVTRWTAMAYLAALLALPLAPSVPVLAAVLLLFGATHGAMDVAMNGWAAEVERHLARPTMNFFHAMFSLGAGLGAGAGYLAVQSGLAPVAHFWLAGGAVAVLTLPFAWIAWHSARSGGGAVFALPRGPLVLVGLIAFSASIGEGAMADWSAVFLATELSVTEAQAALGYAVFSVAMVAMRLAGDRAVQWMGPVRTARLFGAVAALGVVTAVAGGTFWLALAGFALMGLGYAVIVPLAFSRAANDPDVSPGRALASVATLGYGGMLLGPPVIGFVAAATSLQVALLLLAGFALLIVALAARLRTP</sequence>
<evidence type="ECO:0000256" key="3">
    <source>
        <dbReference type="ARBA" id="ARBA00022989"/>
    </source>
</evidence>
<organism evidence="7 8">
    <name type="scientific">Pseudoponticoccus marisrubri</name>
    <dbReference type="NCBI Taxonomy" id="1685382"/>
    <lineage>
        <taxon>Bacteria</taxon>
        <taxon>Pseudomonadati</taxon>
        <taxon>Pseudomonadota</taxon>
        <taxon>Alphaproteobacteria</taxon>
        <taxon>Rhodobacterales</taxon>
        <taxon>Roseobacteraceae</taxon>
        <taxon>Pseudoponticoccus</taxon>
    </lineage>
</organism>
<dbReference type="Proteomes" id="UP000054396">
    <property type="component" value="Unassembled WGS sequence"/>
</dbReference>
<feature type="transmembrane region" description="Helical" evidence="5">
    <location>
        <begin position="194"/>
        <end position="217"/>
    </location>
</feature>
<feature type="transmembrane region" description="Helical" evidence="5">
    <location>
        <begin position="353"/>
        <end position="372"/>
    </location>
</feature>
<feature type="transmembrane region" description="Helical" evidence="5">
    <location>
        <begin position="289"/>
        <end position="309"/>
    </location>
</feature>
<dbReference type="CDD" id="cd17393">
    <property type="entry name" value="MFS_MosC_like"/>
    <property type="match status" value="1"/>
</dbReference>
<feature type="transmembrane region" description="Helical" evidence="5">
    <location>
        <begin position="321"/>
        <end position="347"/>
    </location>
</feature>
<accession>A0A0W7WK80</accession>
<dbReference type="SUPFAM" id="SSF103473">
    <property type="entry name" value="MFS general substrate transporter"/>
    <property type="match status" value="1"/>
</dbReference>
<dbReference type="PROSITE" id="PS50850">
    <property type="entry name" value="MFS"/>
    <property type="match status" value="1"/>
</dbReference>
<dbReference type="InterPro" id="IPR020846">
    <property type="entry name" value="MFS_dom"/>
</dbReference>
<dbReference type="Gene3D" id="1.20.1250.20">
    <property type="entry name" value="MFS general substrate transporter like domains"/>
    <property type="match status" value="2"/>
</dbReference>
<gene>
    <name evidence="7" type="ORF">AVJ23_08155</name>
</gene>
<dbReference type="AlphaFoldDB" id="A0A0W7WK80"/>
<dbReference type="GO" id="GO:0016020">
    <property type="term" value="C:membrane"/>
    <property type="evidence" value="ECO:0007669"/>
    <property type="project" value="UniProtKB-SubCell"/>
</dbReference>
<name>A0A0W7WK80_9RHOB</name>
<feature type="transmembrane region" description="Helical" evidence="5">
    <location>
        <begin position="237"/>
        <end position="254"/>
    </location>
</feature>
<evidence type="ECO:0000313" key="8">
    <source>
        <dbReference type="Proteomes" id="UP000054396"/>
    </source>
</evidence>
<comment type="subcellular location">
    <subcellularLocation>
        <location evidence="1">Membrane</location>
        <topology evidence="1">Multi-pass membrane protein</topology>
    </subcellularLocation>
</comment>
<dbReference type="OrthoDB" id="9810941at2"/>
<dbReference type="Pfam" id="PF07690">
    <property type="entry name" value="MFS_1"/>
    <property type="match status" value="1"/>
</dbReference>
<dbReference type="EMBL" id="LPXO01000004">
    <property type="protein sequence ID" value="KUF11020.1"/>
    <property type="molecule type" value="Genomic_DNA"/>
</dbReference>
<keyword evidence="4 5" id="KW-0472">Membrane</keyword>
<reference evidence="7 8" key="1">
    <citation type="submission" date="2015-12" db="EMBL/GenBank/DDBJ databases">
        <authorList>
            <person name="Shamseldin A."/>
            <person name="Moawad H."/>
            <person name="Abd El-Rahim W.M."/>
            <person name="Sadowsky M.J."/>
        </authorList>
    </citation>
    <scope>NUCLEOTIDE SEQUENCE [LARGE SCALE GENOMIC DNA]</scope>
    <source>
        <strain evidence="7 8">SJ5A-1</strain>
    </source>
</reference>
<evidence type="ECO:0000256" key="4">
    <source>
        <dbReference type="ARBA" id="ARBA00023136"/>
    </source>
</evidence>
<evidence type="ECO:0000256" key="5">
    <source>
        <dbReference type="SAM" id="Phobius"/>
    </source>
</evidence>
<dbReference type="PANTHER" id="PTHR23514">
    <property type="entry name" value="BYPASS OF STOP CODON PROTEIN 6"/>
    <property type="match status" value="1"/>
</dbReference>
<feature type="transmembrane region" description="Helical" evidence="5">
    <location>
        <begin position="131"/>
        <end position="151"/>
    </location>
</feature>
<keyword evidence="8" id="KW-1185">Reference proteome</keyword>
<dbReference type="InterPro" id="IPR051788">
    <property type="entry name" value="MFS_Transporter"/>
</dbReference>
<keyword evidence="3 5" id="KW-1133">Transmembrane helix</keyword>
<dbReference type="GO" id="GO:0022857">
    <property type="term" value="F:transmembrane transporter activity"/>
    <property type="evidence" value="ECO:0007669"/>
    <property type="project" value="InterPro"/>
</dbReference>
<proteinExistence type="predicted"/>
<dbReference type="STRING" id="1685382.AVJ23_08155"/>
<evidence type="ECO:0000313" key="7">
    <source>
        <dbReference type="EMBL" id="KUF11020.1"/>
    </source>
</evidence>
<feature type="transmembrane region" description="Helical" evidence="5">
    <location>
        <begin position="42"/>
        <end position="61"/>
    </location>
</feature>
<comment type="caution">
    <text evidence="7">The sequence shown here is derived from an EMBL/GenBank/DDBJ whole genome shotgun (WGS) entry which is preliminary data.</text>
</comment>
<feature type="transmembrane region" description="Helical" evidence="5">
    <location>
        <begin position="163"/>
        <end position="182"/>
    </location>
</feature>
<dbReference type="InterPro" id="IPR036259">
    <property type="entry name" value="MFS_trans_sf"/>
</dbReference>
<protein>
    <submittedName>
        <fullName evidence="7">Transporter</fullName>
    </submittedName>
</protein>